<dbReference type="Pfam" id="PF14417">
    <property type="entry name" value="MEDS"/>
    <property type="match status" value="1"/>
</dbReference>
<dbReference type="STRING" id="45072.Lqua_3135"/>
<dbReference type="EMBL" id="LNYR01000048">
    <property type="protein sequence ID" value="KTD43234.1"/>
    <property type="molecule type" value="Genomic_DNA"/>
</dbReference>
<evidence type="ECO:0000259" key="1">
    <source>
        <dbReference type="Pfam" id="PF14417"/>
    </source>
</evidence>
<dbReference type="Proteomes" id="UP000054639">
    <property type="component" value="Unassembled WGS sequence"/>
</dbReference>
<dbReference type="AlphaFoldDB" id="A0A378KU65"/>
<organism evidence="3 5">
    <name type="scientific">Legionella quateirensis</name>
    <dbReference type="NCBI Taxonomy" id="45072"/>
    <lineage>
        <taxon>Bacteria</taxon>
        <taxon>Pseudomonadati</taxon>
        <taxon>Pseudomonadota</taxon>
        <taxon>Gammaproteobacteria</taxon>
        <taxon>Legionellales</taxon>
        <taxon>Legionellaceae</taxon>
        <taxon>Legionella</taxon>
    </lineage>
</organism>
<dbReference type="Proteomes" id="UP000254230">
    <property type="component" value="Unassembled WGS sequence"/>
</dbReference>
<protein>
    <recommendedName>
        <fullName evidence="1">MEDS domain-containing protein</fullName>
    </recommendedName>
</protein>
<sequence length="206" mass="23631">MSSKHQDISLGFSHRRFARGAHMCMLYRDETERRAVISKYIESGLLNDEKIGYFVDTMKPEEVIDWLSELGVEVPDGKQLTISSAPTTYCPHNIFVPEEMLESLRKYHEQSIAEGYSGARLSGEMSWSLRHIPGSERLVEYEALINTILKTHPITALCQYDATKFDGGVLFDILQVHPLMVVHGQIVENPAYIRPEEFLKEYHNRT</sequence>
<feature type="domain" description="MEDS" evidence="1">
    <location>
        <begin position="22"/>
        <end position="178"/>
    </location>
</feature>
<evidence type="ECO:0000313" key="4">
    <source>
        <dbReference type="Proteomes" id="UP000054639"/>
    </source>
</evidence>
<dbReference type="RefSeq" id="WP_058475259.1">
    <property type="nucleotide sequence ID" value="NZ_CAAAIL010000010.1"/>
</dbReference>
<accession>A0A378KU65</accession>
<evidence type="ECO:0000313" key="3">
    <source>
        <dbReference type="EMBL" id="STY18113.1"/>
    </source>
</evidence>
<reference evidence="3 5" key="2">
    <citation type="submission" date="2018-06" db="EMBL/GenBank/DDBJ databases">
        <authorList>
            <consortium name="Pathogen Informatics"/>
            <person name="Doyle S."/>
        </authorList>
    </citation>
    <scope>NUCLEOTIDE SEQUENCE [LARGE SCALE GENOMIC DNA]</scope>
    <source>
        <strain evidence="3 5">NCTC12376</strain>
    </source>
</reference>
<dbReference type="EMBL" id="UGOW01000001">
    <property type="protein sequence ID" value="STY18113.1"/>
    <property type="molecule type" value="Genomic_DNA"/>
</dbReference>
<proteinExistence type="predicted"/>
<gene>
    <name evidence="2" type="ORF">Lqua_3135</name>
    <name evidence="3" type="ORF">NCTC12376_01929</name>
</gene>
<keyword evidence="4" id="KW-1185">Reference proteome</keyword>
<dbReference type="InterPro" id="IPR025847">
    <property type="entry name" value="MEDS_domain"/>
</dbReference>
<dbReference type="OrthoDB" id="116243at2"/>
<reference evidence="2 4" key="1">
    <citation type="submission" date="2015-11" db="EMBL/GenBank/DDBJ databases">
        <title>Genomic analysis of 38 Legionella species identifies large and diverse effector repertoires.</title>
        <authorList>
            <person name="Burstein D."/>
            <person name="Amaro F."/>
            <person name="Zusman T."/>
            <person name="Lifshitz Z."/>
            <person name="Cohen O."/>
            <person name="Gilbert J.A."/>
            <person name="Pupko T."/>
            <person name="Shuman H.A."/>
            <person name="Segal G."/>
        </authorList>
    </citation>
    <scope>NUCLEOTIDE SEQUENCE [LARGE SCALE GENOMIC DNA]</scope>
    <source>
        <strain evidence="2 4">ATCC 49507</strain>
    </source>
</reference>
<evidence type="ECO:0000313" key="2">
    <source>
        <dbReference type="EMBL" id="KTD43234.1"/>
    </source>
</evidence>
<name>A0A378KU65_9GAMM</name>
<evidence type="ECO:0000313" key="5">
    <source>
        <dbReference type="Proteomes" id="UP000254230"/>
    </source>
</evidence>